<accession>A0AAI8Q9W9</accession>
<protein>
    <submittedName>
        <fullName evidence="1">Uncharacterized protein</fullName>
    </submittedName>
</protein>
<evidence type="ECO:0000313" key="1">
    <source>
        <dbReference type="EMBL" id="BAL73629.1"/>
    </source>
</evidence>
<dbReference type="AlphaFoldDB" id="A0AAI8Q9W9"/>
<proteinExistence type="predicted"/>
<keyword evidence="2" id="KW-1185">Reference proteome</keyword>
<gene>
    <name evidence="1" type="ORF">S23_04060</name>
</gene>
<name>A0AAI8Q9W9_9BRAD</name>
<dbReference type="Proteomes" id="UP000007886">
    <property type="component" value="Chromosome"/>
</dbReference>
<organism evidence="1 2">
    <name type="scientific">Bradyrhizobium cosmicum</name>
    <dbReference type="NCBI Taxonomy" id="1404864"/>
    <lineage>
        <taxon>Bacteria</taxon>
        <taxon>Pseudomonadati</taxon>
        <taxon>Pseudomonadota</taxon>
        <taxon>Alphaproteobacteria</taxon>
        <taxon>Hyphomicrobiales</taxon>
        <taxon>Nitrobacteraceae</taxon>
        <taxon>Bradyrhizobium</taxon>
    </lineage>
</organism>
<evidence type="ECO:0000313" key="2">
    <source>
        <dbReference type="Proteomes" id="UP000007886"/>
    </source>
</evidence>
<dbReference type="EMBL" id="AP012279">
    <property type="protein sequence ID" value="BAL73629.1"/>
    <property type="molecule type" value="Genomic_DNA"/>
</dbReference>
<sequence>MAGAETLLHPAADGGIPGARMKRKIAAQAGEGAKEWCAPDAQIFAEKFPKDFKPHSTVHGVVSQLQFPNGANCCATAR</sequence>
<reference evidence="1 2" key="1">
    <citation type="journal article" date="2012" name="Microbes Environ.">
        <title>Complete genome sequence of Bradyrhizobium sp. S23321: insights into symbiosis evolution in soil oligotrophs.</title>
        <authorList>
            <person name="Okubo T."/>
            <person name="Tsukui T."/>
            <person name="Maita H."/>
            <person name="Okamoto S."/>
            <person name="Oshima K."/>
            <person name="Fujisawa T."/>
            <person name="Saito A."/>
            <person name="Futamata H."/>
            <person name="Hattori R."/>
            <person name="Shimomura Y."/>
            <person name="Haruta S."/>
            <person name="Morimoto S."/>
            <person name="Wang Y."/>
            <person name="Sakai Y."/>
            <person name="Hattori M."/>
            <person name="Aizawa S."/>
            <person name="Nagashima K.V.P."/>
            <person name="Masuda S."/>
            <person name="Hattori T."/>
            <person name="Yamashita A."/>
            <person name="Bao Z."/>
            <person name="Hayatsu M."/>
            <person name="Kajiya-Kanegae H."/>
            <person name="Yoshinaga I."/>
            <person name="Sakamoto K."/>
            <person name="Toyota K."/>
            <person name="Nakao M."/>
            <person name="Kohara M."/>
            <person name="Anda M."/>
            <person name="Niwa R."/>
            <person name="Jung-Hwan P."/>
            <person name="Sameshima-Saito R."/>
            <person name="Tokuda S."/>
            <person name="Yamamoto S."/>
            <person name="Yamamoto S."/>
            <person name="Yokoyama T."/>
            <person name="Akutsu T."/>
            <person name="Nakamura Y."/>
            <person name="Nakahira-Yanaka Y."/>
            <person name="Takada Hoshino Y."/>
            <person name="Hirakawa H."/>
            <person name="Mitsui H."/>
            <person name="Terasawa K."/>
            <person name="Itakura M."/>
            <person name="Sato S."/>
            <person name="Ikeda-Ohtsubo W."/>
            <person name="Sakakura N."/>
            <person name="Kaminuma E."/>
            <person name="Minamisawa K."/>
        </authorList>
    </citation>
    <scope>NUCLEOTIDE SEQUENCE [LARGE SCALE GENOMIC DNA]</scope>
    <source>
        <strain evidence="1 2">S23321</strain>
    </source>
</reference>
<dbReference type="KEGG" id="brs:S23_04060"/>